<evidence type="ECO:0000313" key="3">
    <source>
        <dbReference type="Proteomes" id="UP001250214"/>
    </source>
</evidence>
<dbReference type="SUPFAM" id="SSF52540">
    <property type="entry name" value="P-loop containing nucleoside triphosphate hydrolases"/>
    <property type="match status" value="1"/>
</dbReference>
<gene>
    <name evidence="2" type="ORF">RIF23_05830</name>
</gene>
<comment type="caution">
    <text evidence="2">The sequence shown here is derived from an EMBL/GenBank/DDBJ whole genome shotgun (WGS) entry which is preliminary data.</text>
</comment>
<dbReference type="Gene3D" id="3.40.50.300">
    <property type="entry name" value="P-loop containing nucleotide triphosphate hydrolases"/>
    <property type="match status" value="1"/>
</dbReference>
<sequence>MFVGGMGRSGSTLVERLLGELPGVCSLGEVVHLWQRGLIDNERCGCGTPFRDCSFWHEVGTAAFGGWDALRPSEVLALRSEVDRIRFVPRLLRTRLSATHHARVLRYVQLYHRLYAAVAAHTGCRVVVDSSKHASLAACLRWYEDAELSVVHVLRDPRAVAHSWRKRLPRPEATSTSPEQEMARSSPARTAVHWSVQNRILSALAARGVPTYRVRYEDFAADPQRHVREVARFIGGVQPVGAGWPFTGSHTARLAPAHTVSGNPGRFTAGDVAVRCDETWQQQLSWRHRVVVSALTAPVRARYGY</sequence>
<feature type="region of interest" description="Disordered" evidence="1">
    <location>
        <begin position="168"/>
        <end position="188"/>
    </location>
</feature>
<evidence type="ECO:0000313" key="2">
    <source>
        <dbReference type="EMBL" id="MDS1269812.1"/>
    </source>
</evidence>
<dbReference type="RefSeq" id="WP_310911532.1">
    <property type="nucleotide sequence ID" value="NZ_JAVLVT010000002.1"/>
</dbReference>
<reference evidence="3" key="1">
    <citation type="submission" date="2023-07" db="EMBL/GenBank/DDBJ databases">
        <title>Novel species in the genus Lipingzhangella isolated from Sambhar Salt Lake.</title>
        <authorList>
            <person name="Jiya N."/>
            <person name="Kajale S."/>
            <person name="Sharma A."/>
        </authorList>
    </citation>
    <scope>NUCLEOTIDE SEQUENCE [LARGE SCALE GENOMIC DNA]</scope>
    <source>
        <strain evidence="3">LS1_29</strain>
    </source>
</reference>
<accession>A0ABU2H3D5</accession>
<dbReference type="InterPro" id="IPR051135">
    <property type="entry name" value="Gal/GlcNAc/GalNAc_ST"/>
</dbReference>
<dbReference type="PANTHER" id="PTHR10704:SF44">
    <property type="entry name" value="LD35051P-RELATED"/>
    <property type="match status" value="1"/>
</dbReference>
<dbReference type="Pfam" id="PF13469">
    <property type="entry name" value="Sulfotransfer_3"/>
    <property type="match status" value="1"/>
</dbReference>
<dbReference type="PANTHER" id="PTHR10704">
    <property type="entry name" value="CARBOHYDRATE SULFOTRANSFERASE"/>
    <property type="match status" value="1"/>
</dbReference>
<dbReference type="InterPro" id="IPR027417">
    <property type="entry name" value="P-loop_NTPase"/>
</dbReference>
<evidence type="ECO:0000256" key="1">
    <source>
        <dbReference type="SAM" id="MobiDB-lite"/>
    </source>
</evidence>
<proteinExistence type="predicted"/>
<dbReference type="Proteomes" id="UP001250214">
    <property type="component" value="Unassembled WGS sequence"/>
</dbReference>
<organism evidence="2 3">
    <name type="scientific">Lipingzhangella rawalii</name>
    <dbReference type="NCBI Taxonomy" id="2055835"/>
    <lineage>
        <taxon>Bacteria</taxon>
        <taxon>Bacillati</taxon>
        <taxon>Actinomycetota</taxon>
        <taxon>Actinomycetes</taxon>
        <taxon>Streptosporangiales</taxon>
        <taxon>Nocardiopsidaceae</taxon>
        <taxon>Lipingzhangella</taxon>
    </lineage>
</organism>
<name>A0ABU2H3D5_9ACTN</name>
<keyword evidence="3" id="KW-1185">Reference proteome</keyword>
<dbReference type="EMBL" id="JAVLVT010000002">
    <property type="protein sequence ID" value="MDS1269812.1"/>
    <property type="molecule type" value="Genomic_DNA"/>
</dbReference>
<protein>
    <submittedName>
        <fullName evidence="2">Sulfotransferase</fullName>
    </submittedName>
</protein>